<evidence type="ECO:0000256" key="1">
    <source>
        <dbReference type="ARBA" id="ARBA00007310"/>
    </source>
</evidence>
<dbReference type="InterPro" id="IPR019821">
    <property type="entry name" value="Kinesin_motor_CS"/>
</dbReference>
<dbReference type="PRINTS" id="PR00380">
    <property type="entry name" value="KINESINHEAVY"/>
</dbReference>
<dbReference type="PANTHER" id="PTHR47968:SF35">
    <property type="entry name" value="KINESIN-LIKE PROTEIN KIN-7D, MITOCHONDRIAL ISOFORM X1"/>
    <property type="match status" value="1"/>
</dbReference>
<dbReference type="KEGG" id="cmos:111438909"/>
<dbReference type="Pfam" id="PF00225">
    <property type="entry name" value="Kinesin"/>
    <property type="match status" value="1"/>
</dbReference>
<keyword evidence="2" id="KW-0493">Microtubule</keyword>
<dbReference type="PROSITE" id="PS00411">
    <property type="entry name" value="KINESIN_MOTOR_1"/>
    <property type="match status" value="1"/>
</dbReference>
<dbReference type="FunFam" id="3.30.40.10:FF:000148">
    <property type="entry name" value="Kinesin-like protein KIN-7D, mitochondrial"/>
    <property type="match status" value="1"/>
</dbReference>
<dbReference type="PROSITE" id="PS50089">
    <property type="entry name" value="ZF_RING_2"/>
    <property type="match status" value="1"/>
</dbReference>
<dbReference type="FunFam" id="3.40.850.10:FF:000014">
    <property type="entry name" value="Kinesin-like protein KIN-7G"/>
    <property type="match status" value="1"/>
</dbReference>
<dbReference type="GO" id="GO:0003777">
    <property type="term" value="F:microtubule motor activity"/>
    <property type="evidence" value="ECO:0007669"/>
    <property type="project" value="InterPro"/>
</dbReference>
<comment type="similarity">
    <text evidence="1">Belongs to the TRAFAC class myosin-kinesin ATPase superfamily. Kinesin family. KIN-7 subfamily.</text>
</comment>
<feature type="region of interest" description="Disordered" evidence="14">
    <location>
        <begin position="936"/>
        <end position="993"/>
    </location>
</feature>
<dbReference type="RefSeq" id="XP_022932511.1">
    <property type="nucleotide sequence ID" value="XM_023076743.1"/>
</dbReference>
<evidence type="ECO:0000256" key="4">
    <source>
        <dbReference type="ARBA" id="ARBA00022741"/>
    </source>
</evidence>
<dbReference type="GO" id="GO:0008017">
    <property type="term" value="F:microtubule binding"/>
    <property type="evidence" value="ECO:0007669"/>
    <property type="project" value="InterPro"/>
</dbReference>
<dbReference type="Gene3D" id="3.40.850.10">
    <property type="entry name" value="Kinesin motor domain"/>
    <property type="match status" value="1"/>
</dbReference>
<feature type="coiled-coil region" evidence="13">
    <location>
        <begin position="685"/>
        <end position="759"/>
    </location>
</feature>
<evidence type="ECO:0000256" key="5">
    <source>
        <dbReference type="ARBA" id="ARBA00022771"/>
    </source>
</evidence>
<feature type="compositionally biased region" description="Polar residues" evidence="14">
    <location>
        <begin position="823"/>
        <end position="833"/>
    </location>
</feature>
<feature type="coiled-coil region" evidence="13">
    <location>
        <begin position="430"/>
        <end position="505"/>
    </location>
</feature>
<evidence type="ECO:0000313" key="18">
    <source>
        <dbReference type="RefSeq" id="XP_022932510.1"/>
    </source>
</evidence>
<dbReference type="Pfam" id="PF13920">
    <property type="entry name" value="zf-C3HC4_3"/>
    <property type="match status" value="1"/>
</dbReference>
<dbReference type="Proteomes" id="UP000504609">
    <property type="component" value="Unplaced"/>
</dbReference>
<organism evidence="17 20">
    <name type="scientific">Cucurbita moschata</name>
    <name type="common">Winter crookneck squash</name>
    <name type="synonym">Cucurbita pepo var. moschata</name>
    <dbReference type="NCBI Taxonomy" id="3662"/>
    <lineage>
        <taxon>Eukaryota</taxon>
        <taxon>Viridiplantae</taxon>
        <taxon>Streptophyta</taxon>
        <taxon>Embryophyta</taxon>
        <taxon>Tracheophyta</taxon>
        <taxon>Spermatophyta</taxon>
        <taxon>Magnoliopsida</taxon>
        <taxon>eudicotyledons</taxon>
        <taxon>Gunneridae</taxon>
        <taxon>Pentapetalae</taxon>
        <taxon>rosids</taxon>
        <taxon>fabids</taxon>
        <taxon>Cucurbitales</taxon>
        <taxon>Cucurbitaceae</taxon>
        <taxon>Cucurbiteae</taxon>
        <taxon>Cucurbita</taxon>
    </lineage>
</organism>
<keyword evidence="6" id="KW-0862">Zinc</keyword>
<evidence type="ECO:0000313" key="17">
    <source>
        <dbReference type="Proteomes" id="UP000504609"/>
    </source>
</evidence>
<feature type="region of interest" description="Disordered" evidence="14">
    <location>
        <begin position="1"/>
        <end position="38"/>
    </location>
</feature>
<dbReference type="AlphaFoldDB" id="A0A6J1EWZ4"/>
<dbReference type="SUPFAM" id="SSF57850">
    <property type="entry name" value="RING/U-box"/>
    <property type="match status" value="1"/>
</dbReference>
<keyword evidence="8" id="KW-0809">Transit peptide</keyword>
<keyword evidence="17" id="KW-1185">Reference proteome</keyword>
<dbReference type="GeneID" id="111438909"/>
<feature type="compositionally biased region" description="Low complexity" evidence="14">
    <location>
        <begin position="1"/>
        <end position="13"/>
    </location>
</feature>
<dbReference type="GO" id="GO:0005524">
    <property type="term" value="F:ATP binding"/>
    <property type="evidence" value="ECO:0007669"/>
    <property type="project" value="UniProtKB-UniRule"/>
</dbReference>
<feature type="coiled-coil region" evidence="13">
    <location>
        <begin position="795"/>
        <end position="822"/>
    </location>
</feature>
<keyword evidence="4 12" id="KW-0547">Nucleotide-binding</keyword>
<dbReference type="GO" id="GO:0008270">
    <property type="term" value="F:zinc ion binding"/>
    <property type="evidence" value="ECO:0007669"/>
    <property type="project" value="UniProtKB-KW"/>
</dbReference>
<dbReference type="GO" id="GO:0007018">
    <property type="term" value="P:microtubule-based movement"/>
    <property type="evidence" value="ECO:0007669"/>
    <property type="project" value="InterPro"/>
</dbReference>
<evidence type="ECO:0000256" key="7">
    <source>
        <dbReference type="ARBA" id="ARBA00022840"/>
    </source>
</evidence>
<dbReference type="SMART" id="SM00129">
    <property type="entry name" value="KISc"/>
    <property type="match status" value="1"/>
</dbReference>
<evidence type="ECO:0000313" key="19">
    <source>
        <dbReference type="RefSeq" id="XP_022932511.1"/>
    </source>
</evidence>
<feature type="domain" description="RING-type" evidence="16">
    <location>
        <begin position="1024"/>
        <end position="1059"/>
    </location>
</feature>
<keyword evidence="9 13" id="KW-0175">Coiled coil</keyword>
<evidence type="ECO:0000256" key="3">
    <source>
        <dbReference type="ARBA" id="ARBA00022723"/>
    </source>
</evidence>
<keyword evidence="3" id="KW-0479">Metal-binding</keyword>
<keyword evidence="5 11" id="KW-0863">Zinc-finger</keyword>
<feature type="binding site" evidence="12">
    <location>
        <begin position="184"/>
        <end position="191"/>
    </location>
    <ligand>
        <name>ATP</name>
        <dbReference type="ChEBI" id="CHEBI:30616"/>
    </ligand>
</feature>
<dbReference type="SUPFAM" id="SSF52540">
    <property type="entry name" value="P-loop containing nucleoside triphosphate hydrolases"/>
    <property type="match status" value="1"/>
</dbReference>
<feature type="coiled-coil region" evidence="13">
    <location>
        <begin position="882"/>
        <end position="920"/>
    </location>
</feature>
<evidence type="ECO:0000259" key="15">
    <source>
        <dbReference type="PROSITE" id="PS50067"/>
    </source>
</evidence>
<dbReference type="InterPro" id="IPR001752">
    <property type="entry name" value="Kinesin_motor_dom"/>
</dbReference>
<gene>
    <name evidence="18 19 20" type="primary">LOC111438909</name>
</gene>
<dbReference type="CDD" id="cd16649">
    <property type="entry name" value="mRING-HC-C3HC5_CGRF1-like"/>
    <property type="match status" value="1"/>
</dbReference>
<reference evidence="18 19" key="1">
    <citation type="submission" date="2025-04" db="UniProtKB">
        <authorList>
            <consortium name="RefSeq"/>
        </authorList>
    </citation>
    <scope>IDENTIFICATION</scope>
    <source>
        <tissue evidence="18 19">Young leaves</tissue>
    </source>
</reference>
<evidence type="ECO:0000256" key="11">
    <source>
        <dbReference type="PROSITE-ProRule" id="PRU00175"/>
    </source>
</evidence>
<evidence type="ECO:0000256" key="9">
    <source>
        <dbReference type="ARBA" id="ARBA00023054"/>
    </source>
</evidence>
<protein>
    <submittedName>
        <fullName evidence="18 19">Kinesin-like protein KIN-7D, mitochondrial isoform X1</fullName>
    </submittedName>
</protein>
<evidence type="ECO:0000256" key="6">
    <source>
        <dbReference type="ARBA" id="ARBA00022833"/>
    </source>
</evidence>
<feature type="compositionally biased region" description="Basic and acidic residues" evidence="14">
    <location>
        <begin position="971"/>
        <end position="986"/>
    </location>
</feature>
<keyword evidence="10 12" id="KW-0505">Motor protein</keyword>
<dbReference type="InterPro" id="IPR027417">
    <property type="entry name" value="P-loop_NTPase"/>
</dbReference>
<sequence length="1071" mass="118647">MASSSRTRSSSPFSHRKSVASSYYSSPSPSSFTNGKMIPRPCSSSASSHYGMGGGFGSRSMAHGRGVSDSMHYGGGGYGDCSPVGFISDDLIAEPVDELRNGDSISVTIRFRPLSEREFLKGDEIAWYADGDKIVRNEYNPATAYGFDRVFGPDTISQEVYEIAAKPVVKSAMEGVNGTVFAYGVTSSGKTHTMHGDQNSPGIIPLAIKDVFSIIQDTPGREFLLRVSYLEIYNEVINDLLDPTAQNLRVREDAQGTYVEGIKEEVVLSPGHALSFIAAGEEHRHVGSNNFNLFSSRSHTIFTLMIESSAHGDEYDGVIFSQLNLIDLAGSESSKTETTGLRRKEGAYINKSLLTLGTVIGKLSEGKASHVPYRDSKLTRLLQSSLSGHGHVSLICTVTPASSNMEETHNTLKFASRAKRVEIYASRNKIIDEKSLIKKYQREISTLKQELDQLKRGVIVGVNHEEIMNLRQQLEAGQVKMQSRLEEEEEAKVALMSRIQRLTKLILVSSKNSIPGCLSDVPSHQRNKSSFDDKFEVPQELLSESENQNDPSSILHSDVSSIQLNGEGLPAGSVITGSTNDEMSMSDQMDLLVEQVKMLAGEIAFKTSTLKRLVEQSVDDPDGSKVQIQDLEHEIQEKKRQMRALEQRIAEGDKSSVSSASVAEMQQTVTRLMTQCSEKDFELEIKTADNRVLQEQLQNKCAENKELQEKVEHLEHQLTSVTSNKLPTSSEHCLPEKYIEELKKKIQSQEIENENLKLESVHFSEEISGLHVQNQKLAEEASYAKELASAAAVELKNLAAEVTKLSLQNSKLEKELLSAQELTHSKNTQNNYGGNRKYSDSARPGRKGRLSGRSNDVSAAACDDFDFWNLDPDDLKMELHARKQREEALEAALAEKELLENDYSKKMEEAKKREAALENDLANMWVLVAKLKKEGGGGAISDVKSDARQDSGMDDIIDTTTTNDNETLTISKEDADPVDDSKKPEETREEEPEPLVVRLKARMQEMKEKDLKCLGNVDTNSHMCKVCFELPTAAILLPCRHFCLCKSCSLACSECPICRTKIVDRLFAFTS</sequence>
<keyword evidence="7 12" id="KW-0067">ATP-binding</keyword>
<dbReference type="Gene3D" id="3.30.40.10">
    <property type="entry name" value="Zinc/RING finger domain, C3HC4 (zinc finger)"/>
    <property type="match status" value="1"/>
</dbReference>
<dbReference type="InterPro" id="IPR027640">
    <property type="entry name" value="Kinesin-like_fam"/>
</dbReference>
<dbReference type="InterPro" id="IPR001841">
    <property type="entry name" value="Znf_RING"/>
</dbReference>
<evidence type="ECO:0000259" key="16">
    <source>
        <dbReference type="PROSITE" id="PS50089"/>
    </source>
</evidence>
<accession>A0A6J1EWZ4</accession>
<evidence type="ECO:0000256" key="2">
    <source>
        <dbReference type="ARBA" id="ARBA00022701"/>
    </source>
</evidence>
<evidence type="ECO:0000256" key="10">
    <source>
        <dbReference type="ARBA" id="ARBA00023175"/>
    </source>
</evidence>
<feature type="coiled-coil region" evidence="13">
    <location>
        <begin position="628"/>
        <end position="655"/>
    </location>
</feature>
<dbReference type="RefSeq" id="XP_022932512.1">
    <property type="nucleotide sequence ID" value="XM_023076744.1"/>
</dbReference>
<feature type="compositionally biased region" description="Low complexity" evidence="14">
    <location>
        <begin position="21"/>
        <end position="31"/>
    </location>
</feature>
<dbReference type="CDD" id="cd01374">
    <property type="entry name" value="KISc_CENP_E"/>
    <property type="match status" value="1"/>
</dbReference>
<dbReference type="PANTHER" id="PTHR47968">
    <property type="entry name" value="CENTROMERE PROTEIN E"/>
    <property type="match status" value="1"/>
</dbReference>
<dbReference type="InterPro" id="IPR013083">
    <property type="entry name" value="Znf_RING/FYVE/PHD"/>
</dbReference>
<feature type="region of interest" description="Disordered" evidence="14">
    <location>
        <begin position="823"/>
        <end position="855"/>
    </location>
</feature>
<evidence type="ECO:0000256" key="8">
    <source>
        <dbReference type="ARBA" id="ARBA00022946"/>
    </source>
</evidence>
<evidence type="ECO:0000256" key="12">
    <source>
        <dbReference type="PROSITE-ProRule" id="PRU00283"/>
    </source>
</evidence>
<evidence type="ECO:0000313" key="20">
    <source>
        <dbReference type="RefSeq" id="XP_022932512.1"/>
    </source>
</evidence>
<name>A0A6J1EWZ4_CUCMO</name>
<feature type="domain" description="Kinesin motor" evidence="15">
    <location>
        <begin position="104"/>
        <end position="421"/>
    </location>
</feature>
<proteinExistence type="inferred from homology"/>
<dbReference type="RefSeq" id="XP_022932510.1">
    <property type="nucleotide sequence ID" value="XM_023076742.1"/>
</dbReference>
<evidence type="ECO:0000256" key="14">
    <source>
        <dbReference type="SAM" id="MobiDB-lite"/>
    </source>
</evidence>
<dbReference type="PROSITE" id="PS50067">
    <property type="entry name" value="KINESIN_MOTOR_2"/>
    <property type="match status" value="1"/>
</dbReference>
<dbReference type="GO" id="GO:0005874">
    <property type="term" value="C:microtubule"/>
    <property type="evidence" value="ECO:0007669"/>
    <property type="project" value="UniProtKB-KW"/>
</dbReference>
<evidence type="ECO:0000256" key="13">
    <source>
        <dbReference type="SAM" id="Coils"/>
    </source>
</evidence>
<dbReference type="InterPro" id="IPR036961">
    <property type="entry name" value="Kinesin_motor_dom_sf"/>
</dbReference>